<comment type="caution">
    <text evidence="2">The sequence shown here is derived from an EMBL/GenBank/DDBJ whole genome shotgun (WGS) entry which is preliminary data.</text>
</comment>
<dbReference type="PANTHER" id="PTHR43130:SF15">
    <property type="entry name" value="THIJ_PFPI FAMILY PROTEIN (AFU_ORTHOLOGUE AFUA_5G14240)"/>
    <property type="match status" value="1"/>
</dbReference>
<evidence type="ECO:0000313" key="2">
    <source>
        <dbReference type="EMBL" id="KAK7458159.1"/>
    </source>
</evidence>
<dbReference type="SUPFAM" id="SSF52317">
    <property type="entry name" value="Class I glutamine amidotransferase-like"/>
    <property type="match status" value="1"/>
</dbReference>
<organism evidence="2 3">
    <name type="scientific">Marasmiellus scandens</name>
    <dbReference type="NCBI Taxonomy" id="2682957"/>
    <lineage>
        <taxon>Eukaryota</taxon>
        <taxon>Fungi</taxon>
        <taxon>Dikarya</taxon>
        <taxon>Basidiomycota</taxon>
        <taxon>Agaricomycotina</taxon>
        <taxon>Agaricomycetes</taxon>
        <taxon>Agaricomycetidae</taxon>
        <taxon>Agaricales</taxon>
        <taxon>Marasmiineae</taxon>
        <taxon>Omphalotaceae</taxon>
        <taxon>Marasmiellus</taxon>
    </lineage>
</organism>
<dbReference type="Proteomes" id="UP001498398">
    <property type="component" value="Unassembled WGS sequence"/>
</dbReference>
<proteinExistence type="predicted"/>
<dbReference type="InterPro" id="IPR002818">
    <property type="entry name" value="DJ-1/PfpI"/>
</dbReference>
<gene>
    <name evidence="2" type="ORF">VKT23_010067</name>
</gene>
<dbReference type="EMBL" id="JBANRG010000018">
    <property type="protein sequence ID" value="KAK7458159.1"/>
    <property type="molecule type" value="Genomic_DNA"/>
</dbReference>
<name>A0ABR1JGA7_9AGAR</name>
<protein>
    <recommendedName>
        <fullName evidence="1">DJ-1/PfpI domain-containing protein</fullName>
    </recommendedName>
</protein>
<evidence type="ECO:0000313" key="3">
    <source>
        <dbReference type="Proteomes" id="UP001498398"/>
    </source>
</evidence>
<keyword evidence="3" id="KW-1185">Reference proteome</keyword>
<dbReference type="Pfam" id="PF01965">
    <property type="entry name" value="DJ-1_PfpI"/>
    <property type="match status" value="1"/>
</dbReference>
<evidence type="ECO:0000259" key="1">
    <source>
        <dbReference type="Pfam" id="PF01965"/>
    </source>
</evidence>
<reference evidence="2 3" key="1">
    <citation type="submission" date="2024-01" db="EMBL/GenBank/DDBJ databases">
        <title>A draft genome for the cacao thread blight pathogen Marasmiellus scandens.</title>
        <authorList>
            <person name="Baruah I.K."/>
            <person name="Leung J."/>
            <person name="Bukari Y."/>
            <person name="Amoako-Attah I."/>
            <person name="Meinhardt L.W."/>
            <person name="Bailey B.A."/>
            <person name="Cohen S.P."/>
        </authorList>
    </citation>
    <scope>NUCLEOTIDE SEQUENCE [LARGE SCALE GENOMIC DNA]</scope>
    <source>
        <strain evidence="2 3">GH-19</strain>
    </source>
</reference>
<dbReference type="PANTHER" id="PTHR43130">
    <property type="entry name" value="ARAC-FAMILY TRANSCRIPTIONAL REGULATOR"/>
    <property type="match status" value="1"/>
</dbReference>
<feature type="domain" description="DJ-1/PfpI" evidence="1">
    <location>
        <begin position="56"/>
        <end position="211"/>
    </location>
</feature>
<dbReference type="InterPro" id="IPR052158">
    <property type="entry name" value="INH-QAR"/>
</dbReference>
<dbReference type="CDD" id="cd03139">
    <property type="entry name" value="GATase1_PfpI_2"/>
    <property type="match status" value="1"/>
</dbReference>
<accession>A0ABR1JGA7</accession>
<dbReference type="InterPro" id="IPR029062">
    <property type="entry name" value="Class_I_gatase-like"/>
</dbReference>
<dbReference type="Gene3D" id="3.40.50.880">
    <property type="match status" value="1"/>
</dbReference>
<sequence>MSITLNPPPELTPGPRPKTTYTLAVCLYPQFTMLDYQGPIEILTAFPSQNRQNLGFIEFLPKFPDIGIEPDYLSHTNEPVEPLMGPNVVPTGTYKQAMEEGKQYDLLLIPGGNAHPGNVDPSLMEFIKNQYPKAKHILTVCTGSWILAGTGLLNGKKATTNKMLFKTIQECTKDLNINWVPKARWMVTDDKKIWTGSGVIAGMDLANAFMEYFVGKEFAYQACMSVEFTSRGQDDDEWASVHGLV</sequence>